<evidence type="ECO:0000256" key="6">
    <source>
        <dbReference type="ARBA" id="ARBA00022781"/>
    </source>
</evidence>
<name>A0A1V1FTG6_9TELE</name>
<evidence type="ECO:0000313" key="14">
    <source>
        <dbReference type="EMBL" id="BAX03894.1"/>
    </source>
</evidence>
<sequence length="57" mass="6720">MPQLMTNIWFNVLILAWVVFLVILIPKMMNFKFLNSITPSQHAGSQPSTTPWDWTWQ</sequence>
<evidence type="ECO:0000256" key="4">
    <source>
        <dbReference type="ARBA" id="ARBA00022547"/>
    </source>
</evidence>
<evidence type="ECO:0000256" key="2">
    <source>
        <dbReference type="ARBA" id="ARBA00008892"/>
    </source>
</evidence>
<evidence type="ECO:0000313" key="15">
    <source>
        <dbReference type="EMBL" id="BBU26076.1"/>
    </source>
</evidence>
<protein>
    <recommendedName>
        <fullName evidence="12">ATP synthase complex subunit 8</fullName>
    </recommendedName>
</protein>
<feature type="transmembrane region" description="Helical" evidence="13">
    <location>
        <begin position="6"/>
        <end position="25"/>
    </location>
</feature>
<evidence type="ECO:0000256" key="12">
    <source>
        <dbReference type="RuleBase" id="RU003661"/>
    </source>
</evidence>
<keyword evidence="5 12" id="KW-0812">Transmembrane</keyword>
<comment type="subcellular location">
    <subcellularLocation>
        <location evidence="1 12">Mitochondrion membrane</location>
        <topology evidence="1 12">Single-pass membrane protein</topology>
    </subcellularLocation>
</comment>
<reference evidence="14" key="2">
    <citation type="journal article" date="2016" name="BMC Genomics">
        <title>Structure and variation of the mitochondrial genome of fishes.</title>
        <authorList>
            <person name="Satoh T.P."/>
            <person name="Miya M."/>
            <person name="Mabuchi K."/>
            <person name="Nishida M."/>
        </authorList>
    </citation>
    <scope>NUCLEOTIDE SEQUENCE</scope>
</reference>
<proteinExistence type="inferred from homology"/>
<reference evidence="15" key="1">
    <citation type="submission" date="2004-04" db="EMBL/GenBank/DDBJ databases">
        <title>The ray-finned fish phylogeny.</title>
        <authorList>
            <person name="Miya M."/>
        </authorList>
    </citation>
    <scope>NUCLEOTIDE SEQUENCE</scope>
</reference>
<keyword evidence="8 12" id="KW-0406">Ion transport</keyword>
<accession>A0A1V1FTG6</accession>
<evidence type="ECO:0000256" key="3">
    <source>
        <dbReference type="ARBA" id="ARBA00022448"/>
    </source>
</evidence>
<organism evidence="14">
    <name type="scientific">Acanthaphritis unoorum</name>
    <dbReference type="NCBI Taxonomy" id="270607"/>
    <lineage>
        <taxon>Eukaryota</taxon>
        <taxon>Metazoa</taxon>
        <taxon>Chordata</taxon>
        <taxon>Craniata</taxon>
        <taxon>Vertebrata</taxon>
        <taxon>Euteleostomi</taxon>
        <taxon>Actinopterygii</taxon>
        <taxon>Neopterygii</taxon>
        <taxon>Teleostei</taxon>
        <taxon>Neoteleostei</taxon>
        <taxon>Acanthomorphata</taxon>
        <taxon>Eupercaria</taxon>
        <taxon>Pempheriformes</taxon>
        <taxon>Percophidae</taxon>
        <taxon>Hemerocoetinae</taxon>
        <taxon>Acanthaphritis</taxon>
    </lineage>
</organism>
<keyword evidence="7 13" id="KW-1133">Transmembrane helix</keyword>
<geneLocation type="mitochondrion" evidence="14"/>
<evidence type="ECO:0000256" key="1">
    <source>
        <dbReference type="ARBA" id="ARBA00004304"/>
    </source>
</evidence>
<evidence type="ECO:0000256" key="8">
    <source>
        <dbReference type="ARBA" id="ARBA00023065"/>
    </source>
</evidence>
<evidence type="ECO:0000256" key="7">
    <source>
        <dbReference type="ARBA" id="ARBA00022989"/>
    </source>
</evidence>
<gene>
    <name evidence="14" type="primary">ATPase 8</name>
    <name evidence="15" type="synonym">ATPase8</name>
</gene>
<evidence type="ECO:0000256" key="5">
    <source>
        <dbReference type="ARBA" id="ARBA00022692"/>
    </source>
</evidence>
<evidence type="ECO:0000256" key="10">
    <source>
        <dbReference type="ARBA" id="ARBA00023136"/>
    </source>
</evidence>
<evidence type="ECO:0000256" key="13">
    <source>
        <dbReference type="SAM" id="Phobius"/>
    </source>
</evidence>
<dbReference type="InterPro" id="IPR001421">
    <property type="entry name" value="ATP8_metazoa"/>
</dbReference>
<dbReference type="Pfam" id="PF00895">
    <property type="entry name" value="ATP-synt_8"/>
    <property type="match status" value="1"/>
</dbReference>
<keyword evidence="3 12" id="KW-0813">Transport</keyword>
<evidence type="ECO:0000256" key="11">
    <source>
        <dbReference type="ARBA" id="ARBA00023310"/>
    </source>
</evidence>
<dbReference type="GO" id="GO:0015986">
    <property type="term" value="P:proton motive force-driven ATP synthesis"/>
    <property type="evidence" value="ECO:0007669"/>
    <property type="project" value="InterPro"/>
</dbReference>
<keyword evidence="6 12" id="KW-0375">Hydrogen ion transport</keyword>
<comment type="similarity">
    <text evidence="2 12">Belongs to the ATPase protein 8 family.</text>
</comment>
<dbReference type="GO" id="GO:0031966">
    <property type="term" value="C:mitochondrial membrane"/>
    <property type="evidence" value="ECO:0007669"/>
    <property type="project" value="UniProtKB-SubCell"/>
</dbReference>
<dbReference type="GO" id="GO:0015078">
    <property type="term" value="F:proton transmembrane transporter activity"/>
    <property type="evidence" value="ECO:0007669"/>
    <property type="project" value="InterPro"/>
</dbReference>
<evidence type="ECO:0000256" key="9">
    <source>
        <dbReference type="ARBA" id="ARBA00023128"/>
    </source>
</evidence>
<keyword evidence="11" id="KW-0066">ATP synthesis</keyword>
<keyword evidence="4 12" id="KW-0138">CF(0)</keyword>
<dbReference type="EMBL" id="AP006819">
    <property type="protein sequence ID" value="BBU26076.1"/>
    <property type="molecule type" value="Genomic_DNA"/>
</dbReference>
<keyword evidence="10 13" id="KW-0472">Membrane</keyword>
<dbReference type="GO" id="GO:0045259">
    <property type="term" value="C:proton-transporting ATP synthase complex"/>
    <property type="evidence" value="ECO:0007669"/>
    <property type="project" value="UniProtKB-KW"/>
</dbReference>
<keyword evidence="9 12" id="KW-0496">Mitochondrion</keyword>
<dbReference type="EMBL" id="AP017452">
    <property type="protein sequence ID" value="BAX03894.1"/>
    <property type="molecule type" value="Genomic_DNA"/>
</dbReference>
<dbReference type="AlphaFoldDB" id="A0A1V1FTG6"/>